<dbReference type="RefSeq" id="WP_331192450.1">
    <property type="nucleotide sequence ID" value="NZ_JAQSEO010000030.1"/>
</dbReference>
<proteinExistence type="inferred from homology"/>
<dbReference type="PANTHER" id="PTHR34135">
    <property type="entry name" value="LYSOZYME"/>
    <property type="match status" value="1"/>
</dbReference>
<keyword evidence="3" id="KW-0378">Hydrolase</keyword>
<dbReference type="EMBL" id="JAQSFA010000030">
    <property type="protein sequence ID" value="MEE6701851.1"/>
    <property type="molecule type" value="Genomic_DNA"/>
</dbReference>
<dbReference type="InterPro" id="IPR017853">
    <property type="entry name" value="GH"/>
</dbReference>
<dbReference type="Proteomes" id="UP001335665">
    <property type="component" value="Unassembled WGS sequence"/>
</dbReference>
<dbReference type="InterPro" id="IPR022263">
    <property type="entry name" value="KxYKxGKxW"/>
</dbReference>
<keyword evidence="8" id="KW-1185">Reference proteome</keyword>
<name>A0ABU7SV51_9LACO</name>
<organism evidence="7 8">
    <name type="scientific">Limosilactobacillus pontis</name>
    <dbReference type="NCBI Taxonomy" id="35787"/>
    <lineage>
        <taxon>Bacteria</taxon>
        <taxon>Bacillati</taxon>
        <taxon>Bacillota</taxon>
        <taxon>Bacilli</taxon>
        <taxon>Lactobacillales</taxon>
        <taxon>Lactobacillaceae</taxon>
        <taxon>Limosilactobacillus</taxon>
    </lineage>
</organism>
<evidence type="ECO:0000256" key="3">
    <source>
        <dbReference type="ARBA" id="ARBA00022801"/>
    </source>
</evidence>
<keyword evidence="4" id="KW-0326">Glycosidase</keyword>
<protein>
    <submittedName>
        <fullName evidence="7">GH25 family lysozyme</fullName>
    </submittedName>
</protein>
<feature type="signal peptide" evidence="6">
    <location>
        <begin position="1"/>
        <end position="38"/>
    </location>
</feature>
<evidence type="ECO:0000256" key="6">
    <source>
        <dbReference type="SAM" id="SignalP"/>
    </source>
</evidence>
<evidence type="ECO:0000313" key="7">
    <source>
        <dbReference type="EMBL" id="MEE6701851.1"/>
    </source>
</evidence>
<dbReference type="InterPro" id="IPR002053">
    <property type="entry name" value="Glyco_hydro_25"/>
</dbReference>
<dbReference type="SMART" id="SM00641">
    <property type="entry name" value="Glyco_25"/>
    <property type="match status" value="1"/>
</dbReference>
<feature type="compositionally biased region" description="Low complexity" evidence="5">
    <location>
        <begin position="50"/>
        <end position="67"/>
    </location>
</feature>
<comment type="similarity">
    <text evidence="1">Belongs to the glycosyl hydrolase 25 family.</text>
</comment>
<dbReference type="PANTHER" id="PTHR34135:SF2">
    <property type="entry name" value="LYSOZYME"/>
    <property type="match status" value="1"/>
</dbReference>
<evidence type="ECO:0000256" key="2">
    <source>
        <dbReference type="ARBA" id="ARBA00022729"/>
    </source>
</evidence>
<dbReference type="Pfam" id="PF01183">
    <property type="entry name" value="Glyco_hydro_25"/>
    <property type="match status" value="1"/>
</dbReference>
<feature type="chain" id="PRO_5046669551" evidence="6">
    <location>
        <begin position="39"/>
        <end position="767"/>
    </location>
</feature>
<dbReference type="NCBIfam" id="TIGR03715">
    <property type="entry name" value="KxYKxGKxW"/>
    <property type="match status" value="1"/>
</dbReference>
<accession>A0ABU7SV51</accession>
<reference evidence="7 8" key="1">
    <citation type="submission" date="2023-02" db="EMBL/GenBank/DDBJ databases">
        <title>The predominant lactic acid bacteria and yeasts involved in the spontaneous fermentation of millet during the production of the traditional porridge Hausa koko in Ghana.</title>
        <authorList>
            <person name="Atter A."/>
            <person name="Diaz M."/>
        </authorList>
    </citation>
    <scope>NUCLEOTIDE SEQUENCE [LARGE SCALE GENOMIC DNA]</scope>
    <source>
        <strain evidence="7 8">FI11552</strain>
    </source>
</reference>
<dbReference type="Pfam" id="PF19258">
    <property type="entry name" value="KxYKxGKxW_sig"/>
    <property type="match status" value="1"/>
</dbReference>
<dbReference type="Gene3D" id="3.20.20.80">
    <property type="entry name" value="Glycosidases"/>
    <property type="match status" value="1"/>
</dbReference>
<evidence type="ECO:0000256" key="4">
    <source>
        <dbReference type="ARBA" id="ARBA00023295"/>
    </source>
</evidence>
<keyword evidence="2 6" id="KW-0732">Signal</keyword>
<sequence>MECKKYFKLYKSGKNWCCAAIATVAMATGLVLGGAAHADTNTTSTTQQPVAAQAVTSNTTTSSATPVDENVYGSLDSATVKNNNLQVAGWQASNQAAGKDYRYVIAYDSTTKTELGRTQVTSNVSRPDVAKAYPQVKDAQQSGYDTTMQNINWNKVGSVNDQISIVSRYSNAANGEGQNISTWSQPVQLDKGNYACLDNFSINNNQLQVAGWHATNQALGRNNHLIILFDQTANRELGRKLVRTIYRPDVLKACQQVINAQNSGFSTSFSLAGVDLSHSLRIIDRYSNQANGEGSYVDYWFAPKNFVTGDLANRGSLDSFNLSKAGQIVVSGWNATNLANVENNRYLILFDQTTNQQVGSVKLTNNVARPDVARAVAGVANAGQSGFNYTFSGINLVPGHKYSVVSRYSTSSLGNGNDGAKTDYWFNSQVLNQAANYIDSFTATNNGFHVAGWMTSDYAIDRNNAYVILLQNNREVTRTRIDLTSRPDVARANPNIYNSLMSGFSANLNVDRSKLNGILSLILRFTGSNDGNSNYTDQTIGSYDKNGNKLVPTVPNTSTASASQSNHYYPNPIYTVDVYSGSSDSIINDPHAQGVIIKATQGNYYVNPKCNHQYALAKAAGKLLGLYHYAGGSDPVTEANYFVSSIRNYVHTGILVLDWESYQNSSWGNPNWARYFVNQVHNLTNVWPIIYVQESALWQVANCANDCGLWVAKYPSMNWHSWNVPDMSVSSGAFGHLTGWQYTGDDRDRSIFYLDSQQWMKFANPTV</sequence>
<dbReference type="SUPFAM" id="SSF51445">
    <property type="entry name" value="(Trans)glycosidases"/>
    <property type="match status" value="1"/>
</dbReference>
<feature type="region of interest" description="Disordered" evidence="5">
    <location>
        <begin position="40"/>
        <end position="68"/>
    </location>
</feature>
<feature type="compositionally biased region" description="Polar residues" evidence="5">
    <location>
        <begin position="40"/>
        <end position="49"/>
    </location>
</feature>
<comment type="caution">
    <text evidence="7">The sequence shown here is derived from an EMBL/GenBank/DDBJ whole genome shotgun (WGS) entry which is preliminary data.</text>
</comment>
<evidence type="ECO:0000256" key="5">
    <source>
        <dbReference type="SAM" id="MobiDB-lite"/>
    </source>
</evidence>
<evidence type="ECO:0000256" key="1">
    <source>
        <dbReference type="ARBA" id="ARBA00010646"/>
    </source>
</evidence>
<dbReference type="PROSITE" id="PS51904">
    <property type="entry name" value="GLYCOSYL_HYDROL_F25_2"/>
    <property type="match status" value="1"/>
</dbReference>
<gene>
    <name evidence="7" type="ORF">PS396_08735</name>
</gene>
<dbReference type="InterPro" id="IPR018077">
    <property type="entry name" value="Glyco_hydro_fam25_subgr"/>
</dbReference>
<evidence type="ECO:0000313" key="8">
    <source>
        <dbReference type="Proteomes" id="UP001335665"/>
    </source>
</evidence>